<dbReference type="Pfam" id="PF00271">
    <property type="entry name" value="Helicase_C"/>
    <property type="match status" value="1"/>
</dbReference>
<dbReference type="GO" id="GO:0016787">
    <property type="term" value="F:hydrolase activity"/>
    <property type="evidence" value="ECO:0007669"/>
    <property type="project" value="UniProtKB-KW"/>
</dbReference>
<keyword evidence="6" id="KW-0378">Hydrolase</keyword>
<dbReference type="GeneID" id="81126068"/>
<feature type="domain" description="Helicase C-terminal" evidence="5">
    <location>
        <begin position="284"/>
        <end position="443"/>
    </location>
</feature>
<dbReference type="Pfam" id="PF09369">
    <property type="entry name" value="MZB"/>
    <property type="match status" value="1"/>
</dbReference>
<evidence type="ECO:0000256" key="1">
    <source>
        <dbReference type="ARBA" id="ARBA00022741"/>
    </source>
</evidence>
<dbReference type="AlphaFoldDB" id="A0ABD5WAK9"/>
<dbReference type="PROSITE" id="PS51192">
    <property type="entry name" value="HELICASE_ATP_BIND_1"/>
    <property type="match status" value="1"/>
</dbReference>
<dbReference type="EC" id="3.6.4.-" evidence="6"/>
<dbReference type="GO" id="GO:0004386">
    <property type="term" value="F:helicase activity"/>
    <property type="evidence" value="ECO:0007669"/>
    <property type="project" value="UniProtKB-KW"/>
</dbReference>
<keyword evidence="2" id="KW-0067">ATP-binding</keyword>
<dbReference type="SMART" id="SM00487">
    <property type="entry name" value="DEXDc"/>
    <property type="match status" value="1"/>
</dbReference>
<evidence type="ECO:0000256" key="3">
    <source>
        <dbReference type="SAM" id="MobiDB-lite"/>
    </source>
</evidence>
<dbReference type="InterPro" id="IPR001650">
    <property type="entry name" value="Helicase_C-like"/>
</dbReference>
<dbReference type="InterPro" id="IPR014001">
    <property type="entry name" value="Helicase_ATP-bd"/>
</dbReference>
<evidence type="ECO:0000313" key="7">
    <source>
        <dbReference type="Proteomes" id="UP001596461"/>
    </source>
</evidence>
<reference evidence="6 7" key="1">
    <citation type="journal article" date="2019" name="Int. J. Syst. Evol. Microbiol.">
        <title>The Global Catalogue of Microorganisms (GCM) 10K type strain sequencing project: providing services to taxonomists for standard genome sequencing and annotation.</title>
        <authorList>
            <consortium name="The Broad Institute Genomics Platform"/>
            <consortium name="The Broad Institute Genome Sequencing Center for Infectious Disease"/>
            <person name="Wu L."/>
            <person name="Ma J."/>
        </authorList>
    </citation>
    <scope>NUCLEOTIDE SEQUENCE [LARGE SCALE GENOMIC DNA]</scope>
    <source>
        <strain evidence="6 7">DT31</strain>
    </source>
</reference>
<sequence length="790" mass="87137">MDETVEWLRSRPYYEGQVADSRTLPGREPSFADVDLEPRLASALAEDGIESLYEHQARAVEAVRDGGDVVLATRTASGKSLAYTVPAFERAMDHGGRTLYLAPQNALIADQEETLSALAHGLGFGSRVSVDQYTGRLSKSEKRDVRDRQPTVLLSNPDMLHYGLLPWAYKHWEWFFGSLETVVIDEVHGYRGVFGSHVALVMRRINRICERYGADPQFVCCSATIGNPVEHAARVTARPEDGFTLVDEDTSARGPRHWLLWNPPEYTGEQADRQSGRRKSSHTETKRLFCDLVQEGYQTLVFTRARQTAERYATDSAKELRRRGDHDVANRVEAYQASLTNERRREIERGLHSGDVAGVWSTNALELGVDVGGLDAVILDGYPGTRMSAFQQAGRAGRGTDDALVVMVGGEDQLDQYLMANPDDLFEGDPERAMVDPENGELLPAHVASAADENWLRPEDASHFGDSFESVVEALEADGTLERMDTSRGPRWTYDGPGSAQHSMSLRTIDDREVDLMDARNDDTIASLSFADALRDAHPGAIYHHQGQTYEVDELDLDKDVARLRPTWADYYTRVLTDKDVTVDEDLRSRPLDAREDTEIRFADITVTERITGFERRDGSTGETLGAETVDLPETDLRTRAFYYTVPADVEREMRAIGGEQGFNGGIHAAEHGSISLMPLDLLCDRADIGGVSTPLHPHTGQSTVFVYDGYPGGVGLTRESYRDADRLLARTARLIAACDCADGCPACVQSPHCGNANEPLSKPEAVTLLNALAGTDEPVPVATDRSGDT</sequence>
<comment type="caution">
    <text evidence="6">The sequence shown here is derived from an EMBL/GenBank/DDBJ whole genome shotgun (WGS) entry which is preliminary data.</text>
</comment>
<proteinExistence type="predicted"/>
<dbReference type="PANTHER" id="PTHR47957">
    <property type="entry name" value="ATP-DEPENDENT HELICASE HRQ1"/>
    <property type="match status" value="1"/>
</dbReference>
<feature type="domain" description="Helicase ATP-binding" evidence="4">
    <location>
        <begin position="60"/>
        <end position="243"/>
    </location>
</feature>
<evidence type="ECO:0000259" key="4">
    <source>
        <dbReference type="PROSITE" id="PS51192"/>
    </source>
</evidence>
<dbReference type="RefSeq" id="WP_284031198.1">
    <property type="nucleotide sequence ID" value="NZ_CP126154.1"/>
</dbReference>
<dbReference type="PANTHER" id="PTHR47957:SF3">
    <property type="entry name" value="ATP-DEPENDENT HELICASE HRQ1"/>
    <property type="match status" value="1"/>
</dbReference>
<accession>A0ABD5WAK9</accession>
<dbReference type="InterPro" id="IPR018973">
    <property type="entry name" value="MZB"/>
</dbReference>
<keyword evidence="7" id="KW-1185">Reference proteome</keyword>
<keyword evidence="1" id="KW-0547">Nucleotide-binding</keyword>
<evidence type="ECO:0000313" key="6">
    <source>
        <dbReference type="EMBL" id="MFC7070341.1"/>
    </source>
</evidence>
<dbReference type="SUPFAM" id="SSF52540">
    <property type="entry name" value="P-loop containing nucleoside triphosphate hydrolases"/>
    <property type="match status" value="2"/>
</dbReference>
<name>A0ABD5WAK9_9EURY</name>
<dbReference type="PROSITE" id="PS51194">
    <property type="entry name" value="HELICASE_CTER"/>
    <property type="match status" value="1"/>
</dbReference>
<dbReference type="InterPro" id="IPR011545">
    <property type="entry name" value="DEAD/DEAH_box_helicase_dom"/>
</dbReference>
<evidence type="ECO:0000259" key="5">
    <source>
        <dbReference type="PROSITE" id="PS51194"/>
    </source>
</evidence>
<dbReference type="SMART" id="SM00490">
    <property type="entry name" value="HELICc"/>
    <property type="match status" value="1"/>
</dbReference>
<dbReference type="InterPro" id="IPR027417">
    <property type="entry name" value="P-loop_NTPase"/>
</dbReference>
<dbReference type="Pfam" id="PF00270">
    <property type="entry name" value="DEAD"/>
    <property type="match status" value="1"/>
</dbReference>
<dbReference type="GO" id="GO:0005524">
    <property type="term" value="F:ATP binding"/>
    <property type="evidence" value="ECO:0007669"/>
    <property type="project" value="UniProtKB-KW"/>
</dbReference>
<dbReference type="GO" id="GO:0140097">
    <property type="term" value="F:catalytic activity, acting on DNA"/>
    <property type="evidence" value="ECO:0007669"/>
    <property type="project" value="UniProtKB-ARBA"/>
</dbReference>
<evidence type="ECO:0000256" key="2">
    <source>
        <dbReference type="ARBA" id="ARBA00022840"/>
    </source>
</evidence>
<dbReference type="CDD" id="cd18797">
    <property type="entry name" value="SF2_C_Hrq"/>
    <property type="match status" value="1"/>
</dbReference>
<gene>
    <name evidence="6" type="ORF">ACFQL9_11880</name>
</gene>
<dbReference type="CDD" id="cd17923">
    <property type="entry name" value="DEXHc_Hrq1-like"/>
    <property type="match status" value="1"/>
</dbReference>
<protein>
    <submittedName>
        <fullName evidence="6">DEAD/DEAH box helicase</fullName>
        <ecNumber evidence="6">3.6.4.-</ecNumber>
    </submittedName>
</protein>
<feature type="region of interest" description="Disordered" evidence="3">
    <location>
        <begin position="484"/>
        <end position="503"/>
    </location>
</feature>
<dbReference type="EMBL" id="JBHTAH010000009">
    <property type="protein sequence ID" value="MFC7070341.1"/>
    <property type="molecule type" value="Genomic_DNA"/>
</dbReference>
<keyword evidence="6" id="KW-0347">Helicase</keyword>
<dbReference type="Gene3D" id="3.40.50.300">
    <property type="entry name" value="P-loop containing nucleotide triphosphate hydrolases"/>
    <property type="match status" value="2"/>
</dbReference>
<dbReference type="Proteomes" id="UP001596461">
    <property type="component" value="Unassembled WGS sequence"/>
</dbReference>
<organism evidence="6 7">
    <name type="scientific">Halobaculum lipolyticum</name>
    <dbReference type="NCBI Taxonomy" id="3032001"/>
    <lineage>
        <taxon>Archaea</taxon>
        <taxon>Methanobacteriati</taxon>
        <taxon>Methanobacteriota</taxon>
        <taxon>Stenosarchaea group</taxon>
        <taxon>Halobacteria</taxon>
        <taxon>Halobacteriales</taxon>
        <taxon>Haloferacaceae</taxon>
        <taxon>Halobaculum</taxon>
    </lineage>
</organism>